<gene>
    <name evidence="1" type="ordered locus">Bsel_1848</name>
</gene>
<protein>
    <recommendedName>
        <fullName evidence="3">DinB-like domain-containing protein</fullName>
    </recommendedName>
</protein>
<evidence type="ECO:0000313" key="1">
    <source>
        <dbReference type="EMBL" id="ADH99354.1"/>
    </source>
</evidence>
<dbReference type="SUPFAM" id="SSF109854">
    <property type="entry name" value="DinB/YfiT-like putative metalloenzymes"/>
    <property type="match status" value="1"/>
</dbReference>
<evidence type="ECO:0000313" key="2">
    <source>
        <dbReference type="Proteomes" id="UP000000271"/>
    </source>
</evidence>
<organism evidence="1 2">
    <name type="scientific">Bacillus selenitireducens (strain ATCC 700615 / DSM 15326 / MLS10)</name>
    <dbReference type="NCBI Taxonomy" id="439292"/>
    <lineage>
        <taxon>Bacteria</taxon>
        <taxon>Bacillati</taxon>
        <taxon>Bacillota</taxon>
        <taxon>Bacilli</taxon>
        <taxon>Bacillales</taxon>
        <taxon>Bacillaceae</taxon>
        <taxon>Salisediminibacterium</taxon>
    </lineage>
</organism>
<dbReference type="RefSeq" id="WP_013172776.1">
    <property type="nucleotide sequence ID" value="NC_014219.1"/>
</dbReference>
<name>D6XU68_BACIE</name>
<reference evidence="1" key="1">
    <citation type="submission" date="2009-10" db="EMBL/GenBank/DDBJ databases">
        <title>Complete sequence of Bacillus selenitireducens MLS10.</title>
        <authorList>
            <consortium name="US DOE Joint Genome Institute"/>
            <person name="Lucas S."/>
            <person name="Copeland A."/>
            <person name="Lapidus A."/>
            <person name="Glavina del Rio T."/>
            <person name="Dalin E."/>
            <person name="Tice H."/>
            <person name="Bruce D."/>
            <person name="Goodwin L."/>
            <person name="Pitluck S."/>
            <person name="Sims D."/>
            <person name="Brettin T."/>
            <person name="Detter J.C."/>
            <person name="Han C."/>
            <person name="Larimer F."/>
            <person name="Land M."/>
            <person name="Hauser L."/>
            <person name="Kyrpides N."/>
            <person name="Ovchinnikova G."/>
            <person name="Stolz J."/>
        </authorList>
    </citation>
    <scope>NUCLEOTIDE SEQUENCE [LARGE SCALE GENOMIC DNA]</scope>
    <source>
        <strain evidence="1">MLS10</strain>
    </source>
</reference>
<dbReference type="Gene3D" id="1.20.120.450">
    <property type="entry name" value="dinb family like domain"/>
    <property type="match status" value="1"/>
</dbReference>
<sequence>MNQGFHSSLITYLDHLQDWSKQDEIILKTPVRAGRWSMRDIIAHIYYWDRFILETVLPANINQTEIRHWPHSELYNRAAIAALDGRPVTWICKQGILTRSGLLDEMAKRNGSDSLIIHGRPDISDLQDVAGLFSKHDDHHIRQIQHYLHAGMSR</sequence>
<keyword evidence="2" id="KW-1185">Reference proteome</keyword>
<dbReference type="STRING" id="439292.Bsel_1848"/>
<evidence type="ECO:0008006" key="3">
    <source>
        <dbReference type="Google" id="ProtNLM"/>
    </source>
</evidence>
<dbReference type="AlphaFoldDB" id="D6XU68"/>
<dbReference type="eggNOG" id="COG2318">
    <property type="taxonomic scope" value="Bacteria"/>
</dbReference>
<dbReference type="Proteomes" id="UP000000271">
    <property type="component" value="Chromosome"/>
</dbReference>
<dbReference type="OrthoDB" id="2964295at2"/>
<dbReference type="EMBL" id="CP001791">
    <property type="protein sequence ID" value="ADH99354.1"/>
    <property type="molecule type" value="Genomic_DNA"/>
</dbReference>
<dbReference type="HOGENOM" id="CLU_137351_0_0_9"/>
<dbReference type="KEGG" id="bse:Bsel_1848"/>
<dbReference type="InterPro" id="IPR034660">
    <property type="entry name" value="DinB/YfiT-like"/>
</dbReference>
<proteinExistence type="predicted"/>
<accession>D6XU68</accession>